<sequence length="291" mass="33640">MPQRVLSSKFLNRFKSKFVENGYQLLDTSEHEDFIFSLSSSDDSRRTPCYSDISSSSSSSEQCENTNDLNNMSENEEQIYCSQAKRITSQNSQKNFEIFYEIHNGFTLDQVSIIENALQIVADRLFKPEILQNMYQICGKSNCFLTREVLSQSNLIENSIYFNQYLLLHYQLMCLKVQCENGEMPIINIYPIHGKNQKENNDSFPCVACISHGSSFIIDGEFEVELNQDKLNGSVKNSSNALFWAGEIVYEILRNLGHRSNDISYRNRSQINIFKQCFLHNGNYIPIKKQK</sequence>
<dbReference type="Proteomes" id="UP000663854">
    <property type="component" value="Unassembled WGS sequence"/>
</dbReference>
<reference evidence="2" key="1">
    <citation type="submission" date="2021-02" db="EMBL/GenBank/DDBJ databases">
        <authorList>
            <person name="Nowell W R."/>
        </authorList>
    </citation>
    <scope>NUCLEOTIDE SEQUENCE</scope>
</reference>
<protein>
    <submittedName>
        <fullName evidence="2">Uncharacterized protein</fullName>
    </submittedName>
</protein>
<accession>A0A813RYM2</accession>
<gene>
    <name evidence="3" type="ORF">JXQ802_LOCUS51694</name>
    <name evidence="2" type="ORF">PYM288_LOCUS4183</name>
</gene>
<comment type="caution">
    <text evidence="2">The sequence shown here is derived from an EMBL/GenBank/DDBJ whole genome shotgun (WGS) entry which is preliminary data.</text>
</comment>
<keyword evidence="5" id="KW-1185">Reference proteome</keyword>
<evidence type="ECO:0000256" key="1">
    <source>
        <dbReference type="SAM" id="MobiDB-lite"/>
    </source>
</evidence>
<evidence type="ECO:0000313" key="3">
    <source>
        <dbReference type="EMBL" id="CAF1630161.1"/>
    </source>
</evidence>
<dbReference type="EMBL" id="CAJNOH010000037">
    <property type="protein sequence ID" value="CAF0792108.1"/>
    <property type="molecule type" value="Genomic_DNA"/>
</dbReference>
<feature type="region of interest" description="Disordered" evidence="1">
    <location>
        <begin position="40"/>
        <end position="69"/>
    </location>
</feature>
<organism evidence="2 4">
    <name type="scientific">Rotaria sordida</name>
    <dbReference type="NCBI Taxonomy" id="392033"/>
    <lineage>
        <taxon>Eukaryota</taxon>
        <taxon>Metazoa</taxon>
        <taxon>Spiralia</taxon>
        <taxon>Gnathifera</taxon>
        <taxon>Rotifera</taxon>
        <taxon>Eurotatoria</taxon>
        <taxon>Bdelloidea</taxon>
        <taxon>Philodinida</taxon>
        <taxon>Philodinidae</taxon>
        <taxon>Rotaria</taxon>
    </lineage>
</organism>
<evidence type="ECO:0000313" key="5">
    <source>
        <dbReference type="Proteomes" id="UP000663870"/>
    </source>
</evidence>
<dbReference type="AlphaFoldDB" id="A0A813RYM2"/>
<dbReference type="EMBL" id="CAJNOL010007647">
    <property type="protein sequence ID" value="CAF1630161.1"/>
    <property type="molecule type" value="Genomic_DNA"/>
</dbReference>
<evidence type="ECO:0000313" key="4">
    <source>
        <dbReference type="Proteomes" id="UP000663854"/>
    </source>
</evidence>
<proteinExistence type="predicted"/>
<name>A0A813RYM2_9BILA</name>
<dbReference type="Proteomes" id="UP000663870">
    <property type="component" value="Unassembled WGS sequence"/>
</dbReference>
<evidence type="ECO:0000313" key="2">
    <source>
        <dbReference type="EMBL" id="CAF0792108.1"/>
    </source>
</evidence>